<organism evidence="1 2">
    <name type="scientific">Rhizophlyctis rosea</name>
    <dbReference type="NCBI Taxonomy" id="64517"/>
    <lineage>
        <taxon>Eukaryota</taxon>
        <taxon>Fungi</taxon>
        <taxon>Fungi incertae sedis</taxon>
        <taxon>Chytridiomycota</taxon>
        <taxon>Chytridiomycota incertae sedis</taxon>
        <taxon>Chytridiomycetes</taxon>
        <taxon>Rhizophlyctidales</taxon>
        <taxon>Rhizophlyctidaceae</taxon>
        <taxon>Rhizophlyctis</taxon>
    </lineage>
</organism>
<keyword evidence="2" id="KW-1185">Reference proteome</keyword>
<evidence type="ECO:0000313" key="1">
    <source>
        <dbReference type="EMBL" id="KAJ3056216.1"/>
    </source>
</evidence>
<reference evidence="1" key="1">
    <citation type="submission" date="2020-05" db="EMBL/GenBank/DDBJ databases">
        <title>Phylogenomic resolution of chytrid fungi.</title>
        <authorList>
            <person name="Stajich J.E."/>
            <person name="Amses K."/>
            <person name="Simmons R."/>
            <person name="Seto K."/>
            <person name="Myers J."/>
            <person name="Bonds A."/>
            <person name="Quandt C.A."/>
            <person name="Barry K."/>
            <person name="Liu P."/>
            <person name="Grigoriev I."/>
            <person name="Longcore J.E."/>
            <person name="James T.Y."/>
        </authorList>
    </citation>
    <scope>NUCLEOTIDE SEQUENCE</scope>
    <source>
        <strain evidence="1">JEL0318</strain>
    </source>
</reference>
<name>A0AAD5SJA8_9FUNG</name>
<protein>
    <submittedName>
        <fullName evidence="1">Uncharacterized protein</fullName>
    </submittedName>
</protein>
<evidence type="ECO:0000313" key="2">
    <source>
        <dbReference type="Proteomes" id="UP001212841"/>
    </source>
</evidence>
<proteinExistence type="predicted"/>
<accession>A0AAD5SJA8</accession>
<gene>
    <name evidence="1" type="ORF">HK097_007699</name>
</gene>
<dbReference type="EMBL" id="JADGJD010000041">
    <property type="protein sequence ID" value="KAJ3056216.1"/>
    <property type="molecule type" value="Genomic_DNA"/>
</dbReference>
<sequence>MSATASTCAKPAEPSSLLLPPEIIHRISYRSTYPTARKLRSTAFWLRQWCKEADLPQYLLGARRTWIWAAHGSGGRVGKDRCGGSGG</sequence>
<dbReference type="Proteomes" id="UP001212841">
    <property type="component" value="Unassembled WGS sequence"/>
</dbReference>
<dbReference type="AlphaFoldDB" id="A0AAD5SJA8"/>
<comment type="caution">
    <text evidence="1">The sequence shown here is derived from an EMBL/GenBank/DDBJ whole genome shotgun (WGS) entry which is preliminary data.</text>
</comment>